<evidence type="ECO:0000256" key="2">
    <source>
        <dbReference type="ARBA" id="ARBA00022814"/>
    </source>
</evidence>
<evidence type="ECO:0000313" key="8">
    <source>
        <dbReference type="Proteomes" id="UP000266183"/>
    </source>
</evidence>
<organism evidence="7 8">
    <name type="scientific">Chryseolinea soli</name>
    <dbReference type="NCBI Taxonomy" id="2321403"/>
    <lineage>
        <taxon>Bacteria</taxon>
        <taxon>Pseudomonadati</taxon>
        <taxon>Bacteroidota</taxon>
        <taxon>Cytophagia</taxon>
        <taxon>Cytophagales</taxon>
        <taxon>Fulvivirgaceae</taxon>
        <taxon>Chryseolinea</taxon>
    </lineage>
</organism>
<dbReference type="PANTHER" id="PTHR11078:SF3">
    <property type="entry name" value="ANTITERMINATION NUSB DOMAIN-CONTAINING PROTEIN"/>
    <property type="match status" value="1"/>
</dbReference>
<reference evidence="8" key="1">
    <citation type="submission" date="2018-09" db="EMBL/GenBank/DDBJ databases">
        <title>Chryseolinea sp. KIS68-18 isolated from soil.</title>
        <authorList>
            <person name="Weon H.-Y."/>
            <person name="Kwon S.-W."/>
            <person name="Lee S.A."/>
        </authorList>
    </citation>
    <scope>NUCLEOTIDE SEQUENCE [LARGE SCALE GENOMIC DNA]</scope>
    <source>
        <strain evidence="8">KIS68-18</strain>
    </source>
</reference>
<dbReference type="GO" id="GO:0031564">
    <property type="term" value="P:transcription antitermination"/>
    <property type="evidence" value="ECO:0007669"/>
    <property type="project" value="UniProtKB-KW"/>
</dbReference>
<dbReference type="AlphaFoldDB" id="A0A385SLJ1"/>
<dbReference type="GO" id="GO:0003723">
    <property type="term" value="F:RNA binding"/>
    <property type="evidence" value="ECO:0007669"/>
    <property type="project" value="UniProtKB-KW"/>
</dbReference>
<evidence type="ECO:0000256" key="1">
    <source>
        <dbReference type="ARBA" id="ARBA00005952"/>
    </source>
</evidence>
<evidence type="ECO:0000259" key="6">
    <source>
        <dbReference type="Pfam" id="PF01029"/>
    </source>
</evidence>
<evidence type="ECO:0000313" key="7">
    <source>
        <dbReference type="EMBL" id="AYB30805.1"/>
    </source>
</evidence>
<protein>
    <submittedName>
        <fullName evidence="7">Transcription antitermination factor NusB</fullName>
    </submittedName>
</protein>
<dbReference type="InterPro" id="IPR006027">
    <property type="entry name" value="NusB_RsmB_TIM44"/>
</dbReference>
<keyword evidence="8" id="KW-1185">Reference proteome</keyword>
<evidence type="ECO:0000256" key="5">
    <source>
        <dbReference type="ARBA" id="ARBA00023163"/>
    </source>
</evidence>
<dbReference type="RefSeq" id="WP_119754106.1">
    <property type="nucleotide sequence ID" value="NZ_CP032382.1"/>
</dbReference>
<dbReference type="Gene3D" id="1.10.940.10">
    <property type="entry name" value="NusB-like"/>
    <property type="match status" value="1"/>
</dbReference>
<dbReference type="OrthoDB" id="9787568at2"/>
<proteinExistence type="inferred from homology"/>
<name>A0A385SLJ1_9BACT</name>
<sequence>MLNRRSLRIKVMQSLFALQQCKEANYELCLEKINEAFLPDLNSMEVQDKPLLNAQKKKAAKLFESTFAKHETSVDHEDAKIKKVVNECFVFYSKQTKKDTDFFRKNLVSEVEKIYDRYIEVLKLVPAFAELAAADKKVSHKNFVNNAWIKGLVESEALNKDALKLGRHWQDKPERVKVWFRDVIRQENEYLNYLDKKSPTLEDQKKFINHLYKKVILGKTVINDFFEEEVLRWAEDKDIVKGMVEKTIKSFDPEAKTPLTLHTLSINWDDDKAFIENLYDTTASLDVKYKELIANNTRNWEVDRLPLTDRVILEMAIAELLIFPNIPVKVSMNEYIELAKNYSTPNSRQFINGILDVIAKELKDAGTLKKSGRGLIDNK</sequence>
<dbReference type="GO" id="GO:0006353">
    <property type="term" value="P:DNA-templated transcription termination"/>
    <property type="evidence" value="ECO:0007669"/>
    <property type="project" value="InterPro"/>
</dbReference>
<gene>
    <name evidence="7" type="primary">nusB</name>
    <name evidence="7" type="ORF">D4L85_09540</name>
</gene>
<dbReference type="Pfam" id="PF01029">
    <property type="entry name" value="NusB"/>
    <property type="match status" value="1"/>
</dbReference>
<keyword evidence="3" id="KW-0694">RNA-binding</keyword>
<dbReference type="KEGG" id="chk:D4L85_09540"/>
<keyword evidence="2" id="KW-0889">Transcription antitermination</keyword>
<dbReference type="InterPro" id="IPR011605">
    <property type="entry name" value="NusB_fam"/>
</dbReference>
<dbReference type="SUPFAM" id="SSF48013">
    <property type="entry name" value="NusB-like"/>
    <property type="match status" value="1"/>
</dbReference>
<keyword evidence="5" id="KW-0804">Transcription</keyword>
<dbReference type="Proteomes" id="UP000266183">
    <property type="component" value="Chromosome"/>
</dbReference>
<dbReference type="GO" id="GO:0005829">
    <property type="term" value="C:cytosol"/>
    <property type="evidence" value="ECO:0007669"/>
    <property type="project" value="TreeGrafter"/>
</dbReference>
<accession>A0A385SLJ1</accession>
<dbReference type="InterPro" id="IPR035926">
    <property type="entry name" value="NusB-like_sf"/>
</dbReference>
<dbReference type="PANTHER" id="PTHR11078">
    <property type="entry name" value="N UTILIZATION SUBSTANCE PROTEIN B-RELATED"/>
    <property type="match status" value="1"/>
</dbReference>
<evidence type="ECO:0000256" key="4">
    <source>
        <dbReference type="ARBA" id="ARBA00023015"/>
    </source>
</evidence>
<dbReference type="EMBL" id="CP032382">
    <property type="protein sequence ID" value="AYB30805.1"/>
    <property type="molecule type" value="Genomic_DNA"/>
</dbReference>
<comment type="similarity">
    <text evidence="1">Belongs to the NusB family.</text>
</comment>
<dbReference type="NCBIfam" id="TIGR01951">
    <property type="entry name" value="nusB"/>
    <property type="match status" value="1"/>
</dbReference>
<feature type="domain" description="NusB/RsmB/TIM44" evidence="6">
    <location>
        <begin position="269"/>
        <end position="360"/>
    </location>
</feature>
<keyword evidence="4" id="KW-0805">Transcription regulation</keyword>
<evidence type="ECO:0000256" key="3">
    <source>
        <dbReference type="ARBA" id="ARBA00022884"/>
    </source>
</evidence>